<name>A0ABR3BDL1_PHYBL</name>
<dbReference type="Proteomes" id="UP001448207">
    <property type="component" value="Unassembled WGS sequence"/>
</dbReference>
<sequence length="92" mass="10620">MSSLNFLLYYIVLCVIYTYTIDTQYIYICARYSACYLFFYIFCILYVSLTATKVYSNKVQKIDQITPRLINTRAADIGSSSCLLTNIGTFIL</sequence>
<keyword evidence="1" id="KW-0472">Membrane</keyword>
<reference evidence="2 3" key="1">
    <citation type="submission" date="2024-04" db="EMBL/GenBank/DDBJ databases">
        <title>Symmetric and asymmetric DNA N6-adenine methylation regulates different biological responses in Mucorales.</title>
        <authorList>
            <consortium name="Lawrence Berkeley National Laboratory"/>
            <person name="Lax C."/>
            <person name="Mondo S.J."/>
            <person name="Osorio-Concepcion M."/>
            <person name="Muszewska A."/>
            <person name="Corrochano-Luque M."/>
            <person name="Gutierrez G."/>
            <person name="Riley R."/>
            <person name="Lipzen A."/>
            <person name="Guo J."/>
            <person name="Hundley H."/>
            <person name="Amirebrahimi M."/>
            <person name="Ng V."/>
            <person name="Lorenzo-Gutierrez D."/>
            <person name="Binder U."/>
            <person name="Yang J."/>
            <person name="Song Y."/>
            <person name="Canovas D."/>
            <person name="Navarro E."/>
            <person name="Freitag M."/>
            <person name="Gabaldon T."/>
            <person name="Grigoriev I.V."/>
            <person name="Corrochano L.M."/>
            <person name="Nicolas F.E."/>
            <person name="Garre V."/>
        </authorList>
    </citation>
    <scope>NUCLEOTIDE SEQUENCE [LARGE SCALE GENOMIC DNA]</scope>
    <source>
        <strain evidence="2 3">L51</strain>
    </source>
</reference>
<feature type="transmembrane region" description="Helical" evidence="1">
    <location>
        <begin position="35"/>
        <end position="55"/>
    </location>
</feature>
<keyword evidence="1" id="KW-0812">Transmembrane</keyword>
<protein>
    <submittedName>
        <fullName evidence="2">Uncharacterized protein</fullName>
    </submittedName>
</protein>
<comment type="caution">
    <text evidence="2">The sequence shown here is derived from an EMBL/GenBank/DDBJ whole genome shotgun (WGS) entry which is preliminary data.</text>
</comment>
<keyword evidence="1" id="KW-1133">Transmembrane helix</keyword>
<accession>A0ABR3BDL1</accession>
<gene>
    <name evidence="2" type="ORF">J3Q64DRAFT_1709901</name>
</gene>
<evidence type="ECO:0000313" key="2">
    <source>
        <dbReference type="EMBL" id="KAL0096873.1"/>
    </source>
</evidence>
<dbReference type="EMBL" id="JBCLYO010000001">
    <property type="protein sequence ID" value="KAL0096873.1"/>
    <property type="molecule type" value="Genomic_DNA"/>
</dbReference>
<evidence type="ECO:0000256" key="1">
    <source>
        <dbReference type="SAM" id="Phobius"/>
    </source>
</evidence>
<organism evidence="2 3">
    <name type="scientific">Phycomyces blakesleeanus</name>
    <dbReference type="NCBI Taxonomy" id="4837"/>
    <lineage>
        <taxon>Eukaryota</taxon>
        <taxon>Fungi</taxon>
        <taxon>Fungi incertae sedis</taxon>
        <taxon>Mucoromycota</taxon>
        <taxon>Mucoromycotina</taxon>
        <taxon>Mucoromycetes</taxon>
        <taxon>Mucorales</taxon>
        <taxon>Phycomycetaceae</taxon>
        <taxon>Phycomyces</taxon>
    </lineage>
</organism>
<proteinExistence type="predicted"/>
<feature type="transmembrane region" description="Helical" evidence="1">
    <location>
        <begin position="6"/>
        <end position="28"/>
    </location>
</feature>
<keyword evidence="3" id="KW-1185">Reference proteome</keyword>
<evidence type="ECO:0000313" key="3">
    <source>
        <dbReference type="Proteomes" id="UP001448207"/>
    </source>
</evidence>